<proteinExistence type="predicted"/>
<dbReference type="Pfam" id="PF01554">
    <property type="entry name" value="MatE"/>
    <property type="match status" value="2"/>
</dbReference>
<dbReference type="KEGG" id="manq:L1994_10475"/>
<evidence type="ECO:0000256" key="4">
    <source>
        <dbReference type="ARBA" id="ARBA00022692"/>
    </source>
</evidence>
<feature type="transmembrane region" description="Helical" evidence="8">
    <location>
        <begin position="418"/>
        <end position="441"/>
    </location>
</feature>
<reference evidence="9" key="1">
    <citation type="submission" date="2022-01" db="EMBL/GenBank/DDBJ databases">
        <title>Complete genome of Methanomicrobium antiquum DSM 21220.</title>
        <authorList>
            <person name="Chen S.-C."/>
            <person name="You Y.-T."/>
            <person name="Zhou Y.-Z."/>
            <person name="Lai M.-C."/>
        </authorList>
    </citation>
    <scope>NUCLEOTIDE SEQUENCE</scope>
    <source>
        <strain evidence="9">DSM 21220</strain>
    </source>
</reference>
<organism evidence="9 10">
    <name type="scientific">Methanomicrobium antiquum</name>
    <dbReference type="NCBI Taxonomy" id="487686"/>
    <lineage>
        <taxon>Archaea</taxon>
        <taxon>Methanobacteriati</taxon>
        <taxon>Methanobacteriota</taxon>
        <taxon>Stenosarchaea group</taxon>
        <taxon>Methanomicrobia</taxon>
        <taxon>Methanomicrobiales</taxon>
        <taxon>Methanomicrobiaceae</taxon>
        <taxon>Methanomicrobium</taxon>
    </lineage>
</organism>
<dbReference type="GO" id="GO:0042910">
    <property type="term" value="F:xenobiotic transmembrane transporter activity"/>
    <property type="evidence" value="ECO:0007669"/>
    <property type="project" value="InterPro"/>
</dbReference>
<dbReference type="AlphaFoldDB" id="A0AAF0JMH6"/>
<feature type="region of interest" description="Disordered" evidence="7">
    <location>
        <begin position="1"/>
        <end position="23"/>
    </location>
</feature>
<evidence type="ECO:0000256" key="1">
    <source>
        <dbReference type="ARBA" id="ARBA00004651"/>
    </source>
</evidence>
<feature type="transmembrane region" description="Helical" evidence="8">
    <location>
        <begin position="447"/>
        <end position="470"/>
    </location>
</feature>
<feature type="transmembrane region" description="Helical" evidence="8">
    <location>
        <begin position="264"/>
        <end position="289"/>
    </location>
</feature>
<feature type="transmembrane region" description="Helical" evidence="8">
    <location>
        <begin position="344"/>
        <end position="371"/>
    </location>
</feature>
<dbReference type="GeneID" id="79950827"/>
<dbReference type="InterPro" id="IPR048279">
    <property type="entry name" value="MdtK-like"/>
</dbReference>
<dbReference type="PANTHER" id="PTHR43549">
    <property type="entry name" value="MULTIDRUG RESISTANCE PROTEIN YPNP-RELATED"/>
    <property type="match status" value="1"/>
</dbReference>
<comment type="subcellular location">
    <subcellularLocation>
        <location evidence="1">Cell membrane</location>
        <topology evidence="1">Multi-pass membrane protein</topology>
    </subcellularLocation>
</comment>
<dbReference type="Proteomes" id="UP001218895">
    <property type="component" value="Chromosome"/>
</dbReference>
<dbReference type="PANTHER" id="PTHR43549:SF2">
    <property type="entry name" value="MULTIDRUG RESISTANCE PROTEIN NORM-RELATED"/>
    <property type="match status" value="1"/>
</dbReference>
<dbReference type="InterPro" id="IPR052031">
    <property type="entry name" value="Membrane_Transporter-Flippase"/>
</dbReference>
<evidence type="ECO:0000256" key="5">
    <source>
        <dbReference type="ARBA" id="ARBA00022989"/>
    </source>
</evidence>
<dbReference type="EMBL" id="CP091092">
    <property type="protein sequence ID" value="WFN36550.1"/>
    <property type="molecule type" value="Genomic_DNA"/>
</dbReference>
<evidence type="ECO:0000313" key="10">
    <source>
        <dbReference type="Proteomes" id="UP001218895"/>
    </source>
</evidence>
<feature type="transmembrane region" description="Helical" evidence="8">
    <location>
        <begin position="160"/>
        <end position="182"/>
    </location>
</feature>
<dbReference type="NCBIfam" id="TIGR00797">
    <property type="entry name" value="matE"/>
    <property type="match status" value="1"/>
</dbReference>
<feature type="transmembrane region" description="Helical" evidence="8">
    <location>
        <begin position="43"/>
        <end position="63"/>
    </location>
</feature>
<dbReference type="GO" id="GO:0005886">
    <property type="term" value="C:plasma membrane"/>
    <property type="evidence" value="ECO:0007669"/>
    <property type="project" value="UniProtKB-SubCell"/>
</dbReference>
<keyword evidence="5 8" id="KW-1133">Transmembrane helix</keyword>
<feature type="transmembrane region" description="Helical" evidence="8">
    <location>
        <begin position="220"/>
        <end position="240"/>
    </location>
</feature>
<dbReference type="CDD" id="cd13147">
    <property type="entry name" value="MATE_MJ0709_like"/>
    <property type="match status" value="1"/>
</dbReference>
<feature type="transmembrane region" description="Helical" evidence="8">
    <location>
        <begin position="383"/>
        <end position="406"/>
    </location>
</feature>
<feature type="transmembrane region" description="Helical" evidence="8">
    <location>
        <begin position="194"/>
        <end position="214"/>
    </location>
</feature>
<evidence type="ECO:0000256" key="6">
    <source>
        <dbReference type="ARBA" id="ARBA00023136"/>
    </source>
</evidence>
<keyword evidence="2" id="KW-0813">Transport</keyword>
<evidence type="ECO:0000256" key="2">
    <source>
        <dbReference type="ARBA" id="ARBA00022448"/>
    </source>
</evidence>
<dbReference type="RefSeq" id="WP_278099385.1">
    <property type="nucleotide sequence ID" value="NZ_CP091092.1"/>
</dbReference>
<sequence>MSDNSKENMLNKNSDSSSGTDNKFEAGMTKGVTLLTGDPKKAIISLSGPMIVAMLIFSVYNLVDAVWVSGISSNALAAVGFVMPVFMIIIGFGNGLGAGVTSVISRLIGAHDKAGAENAGVHSVIMITVFSLVLTIPLIFLLEPVMIAMNAGDATEQAVIYGQIVFLGTILFLFSNVGYAILRAEGDTKRPMYAMAISAVLNMVLDPVMIYWMGLGIAGAAWATIISIFTVNVVIIYWFYVKRDSYLSLKLENFSFNPKILKDILGVGIPASFEFFLMSVVLVIINLILVDVSGTDAVAVYTGGWRVVMFAIIPIAAIATSAVSVFGANYGARKFENLKTILNFSLKIGIIISLATSVATWFLAPFITVLFTYSPESVHLVPLFIGFLQTMCIFYPFAVLGMMASALFQGTGRGITSFIINVFRNLIFIAVFAYVMGVVLGMGQFGVWYGIVLGDIFGGVLGYFWALFYLKVLLKHQKKPSAVAL</sequence>
<keyword evidence="3" id="KW-1003">Cell membrane</keyword>
<dbReference type="InterPro" id="IPR002528">
    <property type="entry name" value="MATE_fam"/>
</dbReference>
<dbReference type="PIRSF" id="PIRSF006603">
    <property type="entry name" value="DinF"/>
    <property type="match status" value="1"/>
</dbReference>
<keyword evidence="6 8" id="KW-0472">Membrane</keyword>
<evidence type="ECO:0000256" key="7">
    <source>
        <dbReference type="SAM" id="MobiDB-lite"/>
    </source>
</evidence>
<feature type="transmembrane region" description="Helical" evidence="8">
    <location>
        <begin position="309"/>
        <end position="332"/>
    </location>
</feature>
<keyword evidence="4 8" id="KW-0812">Transmembrane</keyword>
<feature type="transmembrane region" description="Helical" evidence="8">
    <location>
        <begin position="75"/>
        <end position="98"/>
    </location>
</feature>
<dbReference type="GO" id="GO:0015297">
    <property type="term" value="F:antiporter activity"/>
    <property type="evidence" value="ECO:0007669"/>
    <property type="project" value="InterPro"/>
</dbReference>
<protein>
    <submittedName>
        <fullName evidence="9">MATE family efflux transporter</fullName>
    </submittedName>
</protein>
<evidence type="ECO:0000256" key="3">
    <source>
        <dbReference type="ARBA" id="ARBA00022475"/>
    </source>
</evidence>
<name>A0AAF0JMH6_9EURY</name>
<feature type="transmembrane region" description="Helical" evidence="8">
    <location>
        <begin position="119"/>
        <end position="140"/>
    </location>
</feature>
<evidence type="ECO:0000313" key="9">
    <source>
        <dbReference type="EMBL" id="WFN36550.1"/>
    </source>
</evidence>
<accession>A0AAF0JMH6</accession>
<evidence type="ECO:0000256" key="8">
    <source>
        <dbReference type="SAM" id="Phobius"/>
    </source>
</evidence>
<feature type="compositionally biased region" description="Polar residues" evidence="7">
    <location>
        <begin position="7"/>
        <end position="21"/>
    </location>
</feature>
<keyword evidence="10" id="KW-1185">Reference proteome</keyword>
<gene>
    <name evidence="9" type="ORF">L1994_10475</name>
</gene>